<dbReference type="STRING" id="117157.SAMN04489717_2351"/>
<accession>A0A1H1RBG3</accession>
<evidence type="ECO:0000256" key="2">
    <source>
        <dbReference type="ARBA" id="ARBA00023125"/>
    </source>
</evidence>
<dbReference type="RefSeq" id="WP_092653164.1">
    <property type="nucleotide sequence ID" value="NZ_LT629732.1"/>
</dbReference>
<keyword evidence="2 5" id="KW-0238">DNA-binding</keyword>
<evidence type="ECO:0000313" key="6">
    <source>
        <dbReference type="Proteomes" id="UP000198983"/>
    </source>
</evidence>
<dbReference type="Gene3D" id="3.40.50.880">
    <property type="match status" value="1"/>
</dbReference>
<reference evidence="5 6" key="1">
    <citation type="submission" date="2016-10" db="EMBL/GenBank/DDBJ databases">
        <authorList>
            <person name="de Groot N.N."/>
        </authorList>
    </citation>
    <scope>NUCLEOTIDE SEQUENCE [LARGE SCALE GENOMIC DNA]</scope>
    <source>
        <strain evidence="5 6">DSM 22024</strain>
    </source>
</reference>
<gene>
    <name evidence="5" type="ORF">SAMN04489717_2351</name>
</gene>
<dbReference type="Proteomes" id="UP000198983">
    <property type="component" value="Chromosome I"/>
</dbReference>
<dbReference type="PANTHER" id="PTHR43130">
    <property type="entry name" value="ARAC-FAMILY TRANSCRIPTIONAL REGULATOR"/>
    <property type="match status" value="1"/>
</dbReference>
<dbReference type="PANTHER" id="PTHR43130:SF3">
    <property type="entry name" value="HTH-TYPE TRANSCRIPTIONAL REGULATOR RV1931C"/>
    <property type="match status" value="1"/>
</dbReference>
<dbReference type="OrthoDB" id="3992151at2"/>
<evidence type="ECO:0000259" key="4">
    <source>
        <dbReference type="PROSITE" id="PS01124"/>
    </source>
</evidence>
<evidence type="ECO:0000256" key="1">
    <source>
        <dbReference type="ARBA" id="ARBA00023015"/>
    </source>
</evidence>
<dbReference type="EMBL" id="LT629732">
    <property type="protein sequence ID" value="SDS33023.1"/>
    <property type="molecule type" value="Genomic_DNA"/>
</dbReference>
<evidence type="ECO:0000313" key="5">
    <source>
        <dbReference type="EMBL" id="SDS33023.1"/>
    </source>
</evidence>
<dbReference type="AlphaFoldDB" id="A0A1H1RBG3"/>
<keyword evidence="6" id="KW-1185">Reference proteome</keyword>
<dbReference type="GO" id="GO:0043565">
    <property type="term" value="F:sequence-specific DNA binding"/>
    <property type="evidence" value="ECO:0007669"/>
    <property type="project" value="InterPro"/>
</dbReference>
<dbReference type="SUPFAM" id="SSF52317">
    <property type="entry name" value="Class I glutamine amidotransferase-like"/>
    <property type="match status" value="1"/>
</dbReference>
<dbReference type="InterPro" id="IPR002818">
    <property type="entry name" value="DJ-1/PfpI"/>
</dbReference>
<keyword evidence="3" id="KW-0804">Transcription</keyword>
<keyword evidence="1" id="KW-0805">Transcription regulation</keyword>
<organism evidence="5 6">
    <name type="scientific">Actinopolymorpha singaporensis</name>
    <dbReference type="NCBI Taxonomy" id="117157"/>
    <lineage>
        <taxon>Bacteria</taxon>
        <taxon>Bacillati</taxon>
        <taxon>Actinomycetota</taxon>
        <taxon>Actinomycetes</taxon>
        <taxon>Propionibacteriales</taxon>
        <taxon>Actinopolymorphaceae</taxon>
        <taxon>Actinopolymorpha</taxon>
    </lineage>
</organism>
<dbReference type="Pfam" id="PF12833">
    <property type="entry name" value="HTH_18"/>
    <property type="match status" value="1"/>
</dbReference>
<dbReference type="SUPFAM" id="SSF46689">
    <property type="entry name" value="Homeodomain-like"/>
    <property type="match status" value="2"/>
</dbReference>
<feature type="domain" description="HTH araC/xylS-type" evidence="4">
    <location>
        <begin position="218"/>
        <end position="316"/>
    </location>
</feature>
<dbReference type="SMART" id="SM00342">
    <property type="entry name" value="HTH_ARAC"/>
    <property type="match status" value="1"/>
</dbReference>
<dbReference type="CDD" id="cd03137">
    <property type="entry name" value="GATase1_AraC_1"/>
    <property type="match status" value="1"/>
</dbReference>
<dbReference type="InterPro" id="IPR009057">
    <property type="entry name" value="Homeodomain-like_sf"/>
</dbReference>
<sequence length="322" mass="34610">MPTRSVVVVGYERAELVDIACVTSALMLATRLGARPAYQVGLATVGGRDIVCESGLVLRAQLDLCDLQDAVDTLIVSGGDGHLSAAADPRLVRGVRRLASRARRVASVCTGTAILAEAGLLDGRRATTHWFYADDLIARYPRVSIDPAPIFVRDGNVATSGGVTASLDLTLAFVEEDHGPELARWVAMGMVAYLKRPGNQAQMSVFTRTPRPADATVRRVMDHAATHPDGDLRTETLAALVGVSPRQLHRLFRAELGDTPANVVRRTRLEMAARLAATTDLPLSQVARRTGFGSAESLRQAFVSKFGTSPRAFRHSQAHARP</sequence>
<dbReference type="Pfam" id="PF01965">
    <property type="entry name" value="DJ-1_PfpI"/>
    <property type="match status" value="1"/>
</dbReference>
<dbReference type="GO" id="GO:0003700">
    <property type="term" value="F:DNA-binding transcription factor activity"/>
    <property type="evidence" value="ECO:0007669"/>
    <property type="project" value="InterPro"/>
</dbReference>
<dbReference type="PROSITE" id="PS00041">
    <property type="entry name" value="HTH_ARAC_FAMILY_1"/>
    <property type="match status" value="1"/>
</dbReference>
<evidence type="ECO:0000256" key="3">
    <source>
        <dbReference type="ARBA" id="ARBA00023163"/>
    </source>
</evidence>
<dbReference type="PROSITE" id="PS01124">
    <property type="entry name" value="HTH_ARAC_FAMILY_2"/>
    <property type="match status" value="1"/>
</dbReference>
<dbReference type="Gene3D" id="1.10.10.60">
    <property type="entry name" value="Homeodomain-like"/>
    <property type="match status" value="1"/>
</dbReference>
<dbReference type="InterPro" id="IPR018060">
    <property type="entry name" value="HTH_AraC"/>
</dbReference>
<name>A0A1H1RBG3_9ACTN</name>
<dbReference type="InterPro" id="IPR052158">
    <property type="entry name" value="INH-QAR"/>
</dbReference>
<dbReference type="InterPro" id="IPR018062">
    <property type="entry name" value="HTH_AraC-typ_CS"/>
</dbReference>
<proteinExistence type="predicted"/>
<protein>
    <submittedName>
        <fullName evidence="5">Transcriptional regulator GlxA family, contains an amidase domain and an AraC-type DNA-binding HTH domain</fullName>
    </submittedName>
</protein>
<dbReference type="InterPro" id="IPR029062">
    <property type="entry name" value="Class_I_gatase-like"/>
</dbReference>